<dbReference type="SUPFAM" id="SSF50494">
    <property type="entry name" value="Trypsin-like serine proteases"/>
    <property type="match status" value="1"/>
</dbReference>
<keyword evidence="7" id="KW-0732">Signal</keyword>
<evidence type="ECO:0000256" key="10">
    <source>
        <dbReference type="ARBA" id="ARBA00022801"/>
    </source>
</evidence>
<dbReference type="Gene3D" id="2.40.10.120">
    <property type="match status" value="1"/>
</dbReference>
<dbReference type="Pfam" id="PF13180">
    <property type="entry name" value="PDZ_2"/>
    <property type="match status" value="2"/>
</dbReference>
<dbReference type="AlphaFoldDB" id="A0A3B0Z7D9"/>
<feature type="domain" description="PDZ" evidence="14">
    <location>
        <begin position="266"/>
        <end position="352"/>
    </location>
</feature>
<dbReference type="NCBIfam" id="TIGR02037">
    <property type="entry name" value="degP_htrA_DO"/>
    <property type="match status" value="1"/>
</dbReference>
<evidence type="ECO:0000256" key="7">
    <source>
        <dbReference type="ARBA" id="ARBA00022729"/>
    </source>
</evidence>
<dbReference type="InterPro" id="IPR001478">
    <property type="entry name" value="PDZ"/>
</dbReference>
<protein>
    <recommendedName>
        <fullName evidence="5">Probable periplasmic serine endoprotease DegP-like</fullName>
        <ecNumber evidence="4">3.4.21.107</ecNumber>
    </recommendedName>
    <alternativeName>
        <fullName evidence="13">Protease Do</fullName>
    </alternativeName>
</protein>
<evidence type="ECO:0000256" key="8">
    <source>
        <dbReference type="ARBA" id="ARBA00022737"/>
    </source>
</evidence>
<evidence type="ECO:0000256" key="9">
    <source>
        <dbReference type="ARBA" id="ARBA00022764"/>
    </source>
</evidence>
<dbReference type="SUPFAM" id="SSF50156">
    <property type="entry name" value="PDZ domain-like"/>
    <property type="match status" value="2"/>
</dbReference>
<comment type="catalytic activity">
    <reaction evidence="1">
        <text>Acts on substrates that are at least partially unfolded. The cleavage site P1 residue is normally between a pair of hydrophobic residues, such as Val-|-Val.</text>
        <dbReference type="EC" id="3.4.21.107"/>
    </reaction>
</comment>
<keyword evidence="9" id="KW-0574">Periplasm</keyword>
<sequence>MSLLKKAGSVFILVFALAGSLQARDLPDFTGLVEDTSKAVVNISTTQKIKPGGMQLPEGIEIPNLPKDSPFNDLFKHFFGEQGRGGPAPPPHEAKSLGSGFIISEDGYVLTNNHVVKDADEIIVRLADRRELKAKVIGTDDRSDVALLKIEADNLPVAKIGKSEELKVGEWVLAIGSPFGFDYSATAGIVSAKGRALPRENYVPFIQTDVAINPGNSGGPLFNLDGEVVGVNSQIYSRTGGYMGLSFSIPIEVAMDVANQLKQNGKVSRGWLGVLIQDVTLDLAESFGMSKPQGALIAKVMPDSPAEKAKLQVGDVVLAFNGKDIDRSSGLPPVVGSTPVGKRVPVKVMRDKRTQTLWIELGELPDKDKQIAKAAESKVASDNRLGVKVADLTRDQRKELDLEGGVLVDDIGEGAASDAGIRQGDIILRISGTLIKDVDQFEKMIRKLPSGKSIPVLVQRRGGPIFLALKVPKDDD</sequence>
<name>A0A3B0Z7D9_9ZZZZ</name>
<dbReference type="Gene3D" id="2.30.42.10">
    <property type="match status" value="1"/>
</dbReference>
<dbReference type="PROSITE" id="PS50106">
    <property type="entry name" value="PDZ"/>
    <property type="match status" value="2"/>
</dbReference>
<evidence type="ECO:0000256" key="3">
    <source>
        <dbReference type="ARBA" id="ARBA00010541"/>
    </source>
</evidence>
<dbReference type="GO" id="GO:0004252">
    <property type="term" value="F:serine-type endopeptidase activity"/>
    <property type="evidence" value="ECO:0007669"/>
    <property type="project" value="InterPro"/>
</dbReference>
<dbReference type="CDD" id="cd10839">
    <property type="entry name" value="cpPDZ1_DegP-like"/>
    <property type="match status" value="1"/>
</dbReference>
<dbReference type="PANTHER" id="PTHR22939:SF130">
    <property type="entry name" value="PERIPLASMIC SERINE ENDOPROTEASE DEGP-LIKE-RELATED"/>
    <property type="match status" value="1"/>
</dbReference>
<dbReference type="PANTHER" id="PTHR22939">
    <property type="entry name" value="SERINE PROTEASE FAMILY S1C HTRA-RELATED"/>
    <property type="match status" value="1"/>
</dbReference>
<dbReference type="PRINTS" id="PR00834">
    <property type="entry name" value="PROTEASES2C"/>
</dbReference>
<evidence type="ECO:0000256" key="5">
    <source>
        <dbReference type="ARBA" id="ARBA00013958"/>
    </source>
</evidence>
<keyword evidence="10" id="KW-0378">Hydrolase</keyword>
<dbReference type="InterPro" id="IPR009003">
    <property type="entry name" value="Peptidase_S1_PA"/>
</dbReference>
<dbReference type="InterPro" id="IPR001940">
    <property type="entry name" value="Peptidase_S1C"/>
</dbReference>
<reference evidence="15" key="1">
    <citation type="submission" date="2018-06" db="EMBL/GenBank/DDBJ databases">
        <authorList>
            <person name="Zhirakovskaya E."/>
        </authorList>
    </citation>
    <scope>NUCLEOTIDE SEQUENCE</scope>
</reference>
<accession>A0A3B0Z7D9</accession>
<keyword evidence="6 15" id="KW-0645">Protease</keyword>
<proteinExistence type="inferred from homology"/>
<gene>
    <name evidence="15" type="ORF">MNBD_GAMMA14-37</name>
</gene>
<keyword evidence="11" id="KW-0720">Serine protease</keyword>
<evidence type="ECO:0000256" key="11">
    <source>
        <dbReference type="ARBA" id="ARBA00022825"/>
    </source>
</evidence>
<comment type="subcellular location">
    <subcellularLocation>
        <location evidence="2">Periplasm</location>
    </subcellularLocation>
</comment>
<dbReference type="EC" id="3.4.21.107" evidence="4"/>
<comment type="similarity">
    <text evidence="3">Belongs to the peptidase S1C family.</text>
</comment>
<dbReference type="Gene3D" id="2.30.42.60">
    <property type="match status" value="1"/>
</dbReference>
<dbReference type="EMBL" id="UOFM01000453">
    <property type="protein sequence ID" value="VAW82169.1"/>
    <property type="molecule type" value="Genomic_DNA"/>
</dbReference>
<dbReference type="GO" id="GO:0030313">
    <property type="term" value="C:cell envelope"/>
    <property type="evidence" value="ECO:0007669"/>
    <property type="project" value="UniProtKB-SubCell"/>
</dbReference>
<evidence type="ECO:0000259" key="14">
    <source>
        <dbReference type="PROSITE" id="PS50106"/>
    </source>
</evidence>
<dbReference type="InterPro" id="IPR036034">
    <property type="entry name" value="PDZ_sf"/>
</dbReference>
<evidence type="ECO:0000256" key="2">
    <source>
        <dbReference type="ARBA" id="ARBA00004418"/>
    </source>
</evidence>
<dbReference type="Pfam" id="PF13365">
    <property type="entry name" value="Trypsin_2"/>
    <property type="match status" value="1"/>
</dbReference>
<evidence type="ECO:0000256" key="4">
    <source>
        <dbReference type="ARBA" id="ARBA00013035"/>
    </source>
</evidence>
<keyword evidence="12" id="KW-0346">Stress response</keyword>
<dbReference type="SMART" id="SM00228">
    <property type="entry name" value="PDZ"/>
    <property type="match status" value="2"/>
</dbReference>
<dbReference type="InterPro" id="IPR011782">
    <property type="entry name" value="Pept_S1C_Do"/>
</dbReference>
<keyword evidence="8" id="KW-0677">Repeat</keyword>
<evidence type="ECO:0000256" key="6">
    <source>
        <dbReference type="ARBA" id="ARBA00022670"/>
    </source>
</evidence>
<organism evidence="15">
    <name type="scientific">hydrothermal vent metagenome</name>
    <dbReference type="NCBI Taxonomy" id="652676"/>
    <lineage>
        <taxon>unclassified sequences</taxon>
        <taxon>metagenomes</taxon>
        <taxon>ecological metagenomes</taxon>
    </lineage>
</organism>
<dbReference type="FunFam" id="2.40.10.120:FF:000007">
    <property type="entry name" value="Periplasmic serine endoprotease DegP-like"/>
    <property type="match status" value="1"/>
</dbReference>
<feature type="domain" description="PDZ" evidence="14">
    <location>
        <begin position="368"/>
        <end position="462"/>
    </location>
</feature>
<evidence type="ECO:0000313" key="15">
    <source>
        <dbReference type="EMBL" id="VAW82169.1"/>
    </source>
</evidence>
<evidence type="ECO:0000256" key="13">
    <source>
        <dbReference type="ARBA" id="ARBA00032850"/>
    </source>
</evidence>
<evidence type="ECO:0000256" key="1">
    <source>
        <dbReference type="ARBA" id="ARBA00001772"/>
    </source>
</evidence>
<evidence type="ECO:0000256" key="12">
    <source>
        <dbReference type="ARBA" id="ARBA00023016"/>
    </source>
</evidence>
<dbReference type="GO" id="GO:0006508">
    <property type="term" value="P:proteolysis"/>
    <property type="evidence" value="ECO:0007669"/>
    <property type="project" value="UniProtKB-KW"/>
</dbReference>